<feature type="compositionally biased region" description="Acidic residues" evidence="1">
    <location>
        <begin position="173"/>
        <end position="184"/>
    </location>
</feature>
<proteinExistence type="predicted"/>
<protein>
    <submittedName>
        <fullName evidence="2">Uncharacterized protein</fullName>
    </submittedName>
</protein>
<reference evidence="2" key="1">
    <citation type="submission" date="2021-02" db="EMBL/GenBank/DDBJ databases">
        <authorList>
            <person name="Dougan E. K."/>
            <person name="Rhodes N."/>
            <person name="Thang M."/>
            <person name="Chan C."/>
        </authorList>
    </citation>
    <scope>NUCLEOTIDE SEQUENCE</scope>
</reference>
<dbReference type="Proteomes" id="UP000601435">
    <property type="component" value="Unassembled WGS sequence"/>
</dbReference>
<dbReference type="EMBL" id="CAJNJA010015542">
    <property type="protein sequence ID" value="CAE7363560.1"/>
    <property type="molecule type" value="Genomic_DNA"/>
</dbReference>
<evidence type="ECO:0000313" key="3">
    <source>
        <dbReference type="Proteomes" id="UP000601435"/>
    </source>
</evidence>
<dbReference type="OrthoDB" id="438967at2759"/>
<keyword evidence="3" id="KW-1185">Reference proteome</keyword>
<feature type="compositionally biased region" description="Polar residues" evidence="1">
    <location>
        <begin position="645"/>
        <end position="655"/>
    </location>
</feature>
<accession>A0A812QB79</accession>
<gene>
    <name evidence="2" type="ORF">SNEC2469_LOCUS9625</name>
</gene>
<sequence>MTSGAASTTRTRDGVPIWDGDPGGFSEFVEAARLYEQGTAPHKRAQVAPRIAAELTGSAKKFITGQPADWLSFAGGVERLIEKLRQGLGRPKISEVTEHLSKFFKYSRRKPGESINDYVARRSEVYLRAQQAMARLGKTGRKAKTESPWTVNERGSHAGAWSRRSSVDSGTDGADDPPPEEDESTAAPASSWTWTPENWWTSSYWGGWTGSSWDQWSYGYQGQSWKSYASSTETLPELIPDFIQGHRAANCPLPPPAANVAHEETASFICYAEDAIPEKPTEISKDDLGLTEGHQQQEANEETSAFIGYLEDAIPEAESALATGISTSEAVSQGKAILDCGATRSIGSVYALERLMEMNIKVWLLSLKRQFTVTFVPAEKQSIVNYMFLDASSHFPDQEAPKIRTLQASAAMAPKTAGQLREMLSEHGEIAPKRWSKVELLQRVEEVTGVDYTKPQKKEKSEYQMYVTALNQAATRKASLQTFCRKSLDMEVNYNLTIAQLQKEALSVIYGKASPDPSDLVGFGRHSQLTYATVKAEHPQYSAWVIQTAREGQCNPRLRRLAGWLANDPVLVKRAQEEFMTLGQTKDKVEYDPTRDEWQCDGQEGSCIKRVLASLVQTIETLKEEMATLKGERPRKKPIGEDNESTTSFSVVNSK</sequence>
<comment type="caution">
    <text evidence="2">The sequence shown here is derived from an EMBL/GenBank/DDBJ whole genome shotgun (WGS) entry which is preliminary data.</text>
</comment>
<evidence type="ECO:0000313" key="2">
    <source>
        <dbReference type="EMBL" id="CAE7363560.1"/>
    </source>
</evidence>
<name>A0A812QB79_9DINO</name>
<evidence type="ECO:0000256" key="1">
    <source>
        <dbReference type="SAM" id="MobiDB-lite"/>
    </source>
</evidence>
<feature type="region of interest" description="Disordered" evidence="1">
    <location>
        <begin position="136"/>
        <end position="193"/>
    </location>
</feature>
<dbReference type="AlphaFoldDB" id="A0A812QB79"/>
<organism evidence="2 3">
    <name type="scientific">Symbiodinium necroappetens</name>
    <dbReference type="NCBI Taxonomy" id="1628268"/>
    <lineage>
        <taxon>Eukaryota</taxon>
        <taxon>Sar</taxon>
        <taxon>Alveolata</taxon>
        <taxon>Dinophyceae</taxon>
        <taxon>Suessiales</taxon>
        <taxon>Symbiodiniaceae</taxon>
        <taxon>Symbiodinium</taxon>
    </lineage>
</organism>
<feature type="region of interest" description="Disordered" evidence="1">
    <location>
        <begin position="627"/>
        <end position="655"/>
    </location>
</feature>